<dbReference type="GO" id="GO:0003677">
    <property type="term" value="F:DNA binding"/>
    <property type="evidence" value="ECO:0007669"/>
    <property type="project" value="UniProtKB-KW"/>
</dbReference>
<dbReference type="InterPro" id="IPR010998">
    <property type="entry name" value="Integrase_recombinase_N"/>
</dbReference>
<proteinExistence type="predicted"/>
<accession>A0AB74UCI0</accession>
<reference evidence="3" key="1">
    <citation type="submission" date="2024-06" db="EMBL/GenBank/DDBJ databases">
        <title>Complete genome of Salinicola endophyticus HNIBRBA4755.</title>
        <authorList>
            <person name="Shin S.Y."/>
            <person name="Kang H."/>
            <person name="Song J."/>
        </authorList>
    </citation>
    <scope>NUCLEOTIDE SEQUENCE</scope>
    <source>
        <strain evidence="3">HNIBRBA4755</strain>
    </source>
</reference>
<name>A0AB74UCI0_9GAMM</name>
<organism evidence="3">
    <name type="scientific">Salinicola endophyticus</name>
    <dbReference type="NCBI Taxonomy" id="1949083"/>
    <lineage>
        <taxon>Bacteria</taxon>
        <taxon>Pseudomonadati</taxon>
        <taxon>Pseudomonadota</taxon>
        <taxon>Gammaproteobacteria</taxon>
        <taxon>Oceanospirillales</taxon>
        <taxon>Halomonadaceae</taxon>
        <taxon>Salinicola</taxon>
    </lineage>
</organism>
<evidence type="ECO:0000256" key="1">
    <source>
        <dbReference type="ARBA" id="ARBA00023125"/>
    </source>
</evidence>
<feature type="domain" description="Integrase SAM-like N-terminal" evidence="2">
    <location>
        <begin position="1"/>
        <end position="64"/>
    </location>
</feature>
<dbReference type="Pfam" id="PF13495">
    <property type="entry name" value="Phage_int_SAM_4"/>
    <property type="match status" value="1"/>
</dbReference>
<dbReference type="GO" id="GO:0015074">
    <property type="term" value="P:DNA integration"/>
    <property type="evidence" value="ECO:0007669"/>
    <property type="project" value="InterPro"/>
</dbReference>
<protein>
    <submittedName>
        <fullName evidence="3">Phage integrase N-terminal SAM-like domain-containing protein</fullName>
    </submittedName>
</protein>
<evidence type="ECO:0000313" key="3">
    <source>
        <dbReference type="EMBL" id="XCJ78693.1"/>
    </source>
</evidence>
<dbReference type="EMBL" id="CP159578">
    <property type="protein sequence ID" value="XCJ78693.1"/>
    <property type="molecule type" value="Genomic_DNA"/>
</dbReference>
<gene>
    <name evidence="3" type="ORF">ABV408_14790</name>
</gene>
<dbReference type="RefSeq" id="WP_353979666.1">
    <property type="nucleotide sequence ID" value="NZ_CP159578.1"/>
</dbReference>
<sequence>MDRVKAIIRVKRHSPPTEKTSCYWTRYFIRFHGLRHPASMGAPEVKALLEHLALDRYVMAATPLTCRLASRVTNMPFAGYSQIQRAKTIQR</sequence>
<dbReference type="AlphaFoldDB" id="A0AB74UCI0"/>
<dbReference type="Gene3D" id="1.10.150.130">
    <property type="match status" value="1"/>
</dbReference>
<evidence type="ECO:0000259" key="2">
    <source>
        <dbReference type="Pfam" id="PF13495"/>
    </source>
</evidence>
<keyword evidence="1" id="KW-0238">DNA-binding</keyword>
<dbReference type="InterPro" id="IPR004107">
    <property type="entry name" value="Integrase_SAM-like_N"/>
</dbReference>